<feature type="domain" description="N-acetyltransferase" evidence="1">
    <location>
        <begin position="4"/>
        <end position="157"/>
    </location>
</feature>
<reference evidence="2 3" key="1">
    <citation type="submission" date="2018-11" db="EMBL/GenBank/DDBJ databases">
        <title>Genomic profiling of Staphylococcus species from a Poultry farm system in KwaZulu-Natal, South Africa.</title>
        <authorList>
            <person name="Amoako D.G."/>
            <person name="Somboro A.M."/>
            <person name="Abia A.L.K."/>
            <person name="Bester L.A."/>
            <person name="Essack S.Y."/>
        </authorList>
    </citation>
    <scope>NUCLEOTIDE SEQUENCE [LARGE SCALE GENOMIC DNA]</scope>
    <source>
        <strain evidence="2 3">SA11</strain>
    </source>
</reference>
<evidence type="ECO:0000313" key="2">
    <source>
        <dbReference type="EMBL" id="RZI01932.1"/>
    </source>
</evidence>
<dbReference type="Pfam" id="PF00583">
    <property type="entry name" value="Acetyltransf_1"/>
    <property type="match status" value="1"/>
</dbReference>
<keyword evidence="2" id="KW-0808">Transferase</keyword>
<dbReference type="InterPro" id="IPR000182">
    <property type="entry name" value="GNAT_dom"/>
</dbReference>
<proteinExistence type="predicted"/>
<gene>
    <name evidence="2" type="ORF">EIG99_07655</name>
</gene>
<dbReference type="AlphaFoldDB" id="A0A4V2DWG1"/>
<comment type="caution">
    <text evidence="2">The sequence shown here is derived from an EMBL/GenBank/DDBJ whole genome shotgun (WGS) entry which is preliminary data.</text>
</comment>
<accession>A0A4V2DWG1</accession>
<sequence>MSTITLEPYHSKYDTEIKNLTIADKDSDYALTPLNALKDLADTEDPVLIFSNDKVAGFLRLNFNNERFGLTDNEHSVLVKSFSVTEQMQGNKIAQKALLQLPNYIRCHYSSINEIMLSVNFKNSKAIYVYEKCGFKDTKRVIGGPSGDQHVMSLKIQPT</sequence>
<organism evidence="2 3">
    <name type="scientific">Staphylococcus condimenti</name>
    <dbReference type="NCBI Taxonomy" id="70255"/>
    <lineage>
        <taxon>Bacteria</taxon>
        <taxon>Bacillati</taxon>
        <taxon>Bacillota</taxon>
        <taxon>Bacilli</taxon>
        <taxon>Bacillales</taxon>
        <taxon>Staphylococcaceae</taxon>
        <taxon>Staphylococcus</taxon>
    </lineage>
</organism>
<dbReference type="PROSITE" id="PS51186">
    <property type="entry name" value="GNAT"/>
    <property type="match status" value="1"/>
</dbReference>
<evidence type="ECO:0000259" key="1">
    <source>
        <dbReference type="PROSITE" id="PS51186"/>
    </source>
</evidence>
<evidence type="ECO:0000313" key="3">
    <source>
        <dbReference type="Proteomes" id="UP000293854"/>
    </source>
</evidence>
<protein>
    <submittedName>
        <fullName evidence="2">GNAT family N-acetyltransferase</fullName>
    </submittedName>
</protein>
<dbReference type="EMBL" id="RQTE01000134">
    <property type="protein sequence ID" value="RZI01932.1"/>
    <property type="molecule type" value="Genomic_DNA"/>
</dbReference>
<dbReference type="SUPFAM" id="SSF55729">
    <property type="entry name" value="Acyl-CoA N-acyltransferases (Nat)"/>
    <property type="match status" value="1"/>
</dbReference>
<name>A0A4V2DWG1_9STAP</name>
<dbReference type="InterPro" id="IPR016181">
    <property type="entry name" value="Acyl_CoA_acyltransferase"/>
</dbReference>
<dbReference type="Gene3D" id="3.40.630.30">
    <property type="match status" value="1"/>
</dbReference>
<dbReference type="RefSeq" id="WP_070704465.1">
    <property type="nucleotide sequence ID" value="NZ_CP018776.1"/>
</dbReference>
<dbReference type="GO" id="GO:0016747">
    <property type="term" value="F:acyltransferase activity, transferring groups other than amino-acyl groups"/>
    <property type="evidence" value="ECO:0007669"/>
    <property type="project" value="InterPro"/>
</dbReference>
<dbReference type="Proteomes" id="UP000293854">
    <property type="component" value="Unassembled WGS sequence"/>
</dbReference>